<dbReference type="Proteomes" id="UP000799539">
    <property type="component" value="Unassembled WGS sequence"/>
</dbReference>
<reference evidence="1" key="1">
    <citation type="journal article" date="2020" name="Stud. Mycol.">
        <title>101 Dothideomycetes genomes: a test case for predicting lifestyles and emergence of pathogens.</title>
        <authorList>
            <person name="Haridas S."/>
            <person name="Albert R."/>
            <person name="Binder M."/>
            <person name="Bloem J."/>
            <person name="Labutti K."/>
            <person name="Salamov A."/>
            <person name="Andreopoulos B."/>
            <person name="Baker S."/>
            <person name="Barry K."/>
            <person name="Bills G."/>
            <person name="Bluhm B."/>
            <person name="Cannon C."/>
            <person name="Castanera R."/>
            <person name="Culley D."/>
            <person name="Daum C."/>
            <person name="Ezra D."/>
            <person name="Gonzalez J."/>
            <person name="Henrissat B."/>
            <person name="Kuo A."/>
            <person name="Liang C."/>
            <person name="Lipzen A."/>
            <person name="Lutzoni F."/>
            <person name="Magnuson J."/>
            <person name="Mondo S."/>
            <person name="Nolan M."/>
            <person name="Ohm R."/>
            <person name="Pangilinan J."/>
            <person name="Park H.-J."/>
            <person name="Ramirez L."/>
            <person name="Alfaro M."/>
            <person name="Sun H."/>
            <person name="Tritt A."/>
            <person name="Yoshinaga Y."/>
            <person name="Zwiers L.-H."/>
            <person name="Turgeon B."/>
            <person name="Goodwin S."/>
            <person name="Spatafora J."/>
            <person name="Crous P."/>
            <person name="Grigoriev I."/>
        </authorList>
    </citation>
    <scope>NUCLEOTIDE SEQUENCE</scope>
    <source>
        <strain evidence="1">SCOH1-5</strain>
    </source>
</reference>
<gene>
    <name evidence="1" type="ORF">CERZMDRAFT_122780</name>
</gene>
<evidence type="ECO:0000313" key="1">
    <source>
        <dbReference type="EMBL" id="KAF2207115.1"/>
    </source>
</evidence>
<sequence>LDRHQHIDCTISTLPLHYTSNTTSPSPCGSLSPSLCSLSLWHSIWEASRLPTIAVLALTANKSAVALGVL</sequence>
<name>A0A6A6EZJ3_9PEZI</name>
<feature type="non-terminal residue" evidence="1">
    <location>
        <position position="1"/>
    </location>
</feature>
<protein>
    <submittedName>
        <fullName evidence="1">Uncharacterized protein</fullName>
    </submittedName>
</protein>
<dbReference type="EMBL" id="ML992706">
    <property type="protein sequence ID" value="KAF2207115.1"/>
    <property type="molecule type" value="Genomic_DNA"/>
</dbReference>
<evidence type="ECO:0000313" key="2">
    <source>
        <dbReference type="Proteomes" id="UP000799539"/>
    </source>
</evidence>
<organism evidence="1 2">
    <name type="scientific">Cercospora zeae-maydis SCOH1-5</name>
    <dbReference type="NCBI Taxonomy" id="717836"/>
    <lineage>
        <taxon>Eukaryota</taxon>
        <taxon>Fungi</taxon>
        <taxon>Dikarya</taxon>
        <taxon>Ascomycota</taxon>
        <taxon>Pezizomycotina</taxon>
        <taxon>Dothideomycetes</taxon>
        <taxon>Dothideomycetidae</taxon>
        <taxon>Mycosphaerellales</taxon>
        <taxon>Mycosphaerellaceae</taxon>
        <taxon>Cercospora</taxon>
    </lineage>
</organism>
<accession>A0A6A6EZJ3</accession>
<proteinExistence type="predicted"/>
<keyword evidence="2" id="KW-1185">Reference proteome</keyword>
<dbReference type="AlphaFoldDB" id="A0A6A6EZJ3"/>